<name>A0A2M7AMA4_UNCKA</name>
<proteinExistence type="predicted"/>
<dbReference type="EMBL" id="PEWD01000068">
    <property type="protein sequence ID" value="PIU68536.1"/>
    <property type="molecule type" value="Genomic_DNA"/>
</dbReference>
<accession>A0A2M7AMA4</accession>
<protein>
    <submittedName>
        <fullName evidence="1">Uncharacterized protein</fullName>
    </submittedName>
</protein>
<comment type="caution">
    <text evidence="1">The sequence shown here is derived from an EMBL/GenBank/DDBJ whole genome shotgun (WGS) entry which is preliminary data.</text>
</comment>
<reference evidence="2" key="1">
    <citation type="submission" date="2017-09" db="EMBL/GenBank/DDBJ databases">
        <title>Depth-based differentiation of microbial function through sediment-hosted aquifers and enrichment of novel symbionts in the deep terrestrial subsurface.</title>
        <authorList>
            <person name="Probst A.J."/>
            <person name="Ladd B."/>
            <person name="Jarett J.K."/>
            <person name="Geller-Mcgrath D.E."/>
            <person name="Sieber C.M.K."/>
            <person name="Emerson J.B."/>
            <person name="Anantharaman K."/>
            <person name="Thomas B.C."/>
            <person name="Malmstrom R."/>
            <person name="Stieglmeier M."/>
            <person name="Klingl A."/>
            <person name="Woyke T."/>
            <person name="Ryan C.M."/>
            <person name="Banfield J.F."/>
        </authorList>
    </citation>
    <scope>NUCLEOTIDE SEQUENCE [LARGE SCALE GENOMIC DNA]</scope>
</reference>
<gene>
    <name evidence="1" type="ORF">COS81_03570</name>
</gene>
<sequence length="141" mass="15944">MLKAAQQDGLILPETIMEILEDGIELGYPDQAILDFEDCCHKGNVNRDVTVESNLLSASPQAQKYHGAVPEFDYYPEHAGDPEIVAYLQSAKATLKDFYESEWFRRLAKDKEFLEARRKADELEAKGLTELRAKRAKKAAP</sequence>
<organism evidence="1 2">
    <name type="scientific">candidate division WWE3 bacterium CG06_land_8_20_14_3_00_42_16</name>
    <dbReference type="NCBI Taxonomy" id="1975083"/>
    <lineage>
        <taxon>Bacteria</taxon>
        <taxon>Katanobacteria</taxon>
    </lineage>
</organism>
<dbReference type="AlphaFoldDB" id="A0A2M7AMA4"/>
<evidence type="ECO:0000313" key="2">
    <source>
        <dbReference type="Proteomes" id="UP000229916"/>
    </source>
</evidence>
<dbReference type="Proteomes" id="UP000229916">
    <property type="component" value="Unassembled WGS sequence"/>
</dbReference>
<evidence type="ECO:0000313" key="1">
    <source>
        <dbReference type="EMBL" id="PIU68536.1"/>
    </source>
</evidence>